<evidence type="ECO:0000256" key="1">
    <source>
        <dbReference type="ARBA" id="ARBA00004567"/>
    </source>
</evidence>
<dbReference type="InterPro" id="IPR001662">
    <property type="entry name" value="EF1B_G_C"/>
</dbReference>
<dbReference type="Proteomes" id="UP001527925">
    <property type="component" value="Unassembled WGS sequence"/>
</dbReference>
<keyword evidence="4" id="KW-0509">mRNA transport</keyword>
<dbReference type="Pfam" id="PF00043">
    <property type="entry name" value="GST_C"/>
    <property type="match status" value="1"/>
</dbReference>
<dbReference type="InterPro" id="IPR048883">
    <property type="entry name" value="Nup188_N-subdom_III"/>
</dbReference>
<evidence type="ECO:0000256" key="9">
    <source>
        <dbReference type="ARBA" id="ARBA00023242"/>
    </source>
</evidence>
<dbReference type="PANTHER" id="PTHR31431">
    <property type="entry name" value="NUCLEOPORIN NUP188 HOMOLOG"/>
    <property type="match status" value="1"/>
</dbReference>
<dbReference type="Gene3D" id="3.40.30.10">
    <property type="entry name" value="Glutaredoxin"/>
    <property type="match status" value="1"/>
</dbReference>
<dbReference type="Pfam" id="PF02798">
    <property type="entry name" value="GST_N"/>
    <property type="match status" value="1"/>
</dbReference>
<evidence type="ECO:0000256" key="4">
    <source>
        <dbReference type="ARBA" id="ARBA00022816"/>
    </source>
</evidence>
<feature type="domain" description="EF-1-gamma C-terminal" evidence="14">
    <location>
        <begin position="2399"/>
        <end position="2556"/>
    </location>
</feature>
<dbReference type="InterPro" id="IPR040079">
    <property type="entry name" value="Glutathione_S-Trfase"/>
</dbReference>
<dbReference type="SUPFAM" id="SSF47616">
    <property type="entry name" value="GST C-terminal domain-like"/>
    <property type="match status" value="1"/>
</dbReference>
<dbReference type="Pfam" id="PF00647">
    <property type="entry name" value="EF1G"/>
    <property type="match status" value="1"/>
</dbReference>
<dbReference type="Pfam" id="PF21093">
    <property type="entry name" value="Nup188_N-subdom_III"/>
    <property type="match status" value="2"/>
</dbReference>
<evidence type="ECO:0000256" key="5">
    <source>
        <dbReference type="ARBA" id="ARBA00022917"/>
    </source>
</evidence>
<dbReference type="PANTHER" id="PTHR31431:SF1">
    <property type="entry name" value="NUCLEOPORIN NUP188"/>
    <property type="match status" value="1"/>
</dbReference>
<feature type="domain" description="GST C-terminal" evidence="16">
    <location>
        <begin position="2222"/>
        <end position="2356"/>
    </location>
</feature>
<dbReference type="SFLD" id="SFLDS00019">
    <property type="entry name" value="Glutathione_Transferase_(cytos"/>
    <property type="match status" value="1"/>
</dbReference>
<evidence type="ECO:0000256" key="12">
    <source>
        <dbReference type="PROSITE-ProRule" id="PRU00519"/>
    </source>
</evidence>
<keyword evidence="8" id="KW-0906">Nuclear pore complex</keyword>
<reference evidence="17 18" key="1">
    <citation type="submission" date="2023-09" db="EMBL/GenBank/DDBJ databases">
        <title>Pangenome analysis of Batrachochytrium dendrobatidis and related Chytrids.</title>
        <authorList>
            <person name="Yacoub M.N."/>
            <person name="Stajich J.E."/>
            <person name="James T.Y."/>
        </authorList>
    </citation>
    <scope>NUCLEOTIDE SEQUENCE [LARGE SCALE GENOMIC DNA]</scope>
    <source>
        <strain evidence="17 18">JEL0888</strain>
    </source>
</reference>
<dbReference type="InterPro" id="IPR036282">
    <property type="entry name" value="Glutathione-S-Trfase_C_sf"/>
</dbReference>
<accession>A0ABR4NED7</accession>
<keyword evidence="6" id="KW-0653">Protein transport</keyword>
<evidence type="ECO:0000259" key="15">
    <source>
        <dbReference type="PROSITE" id="PS50404"/>
    </source>
</evidence>
<organism evidence="17 18">
    <name type="scientific">Polyrhizophydium stewartii</name>
    <dbReference type="NCBI Taxonomy" id="2732419"/>
    <lineage>
        <taxon>Eukaryota</taxon>
        <taxon>Fungi</taxon>
        <taxon>Fungi incertae sedis</taxon>
        <taxon>Chytridiomycota</taxon>
        <taxon>Chytridiomycota incertae sedis</taxon>
        <taxon>Chytridiomycetes</taxon>
        <taxon>Rhizophydiales</taxon>
        <taxon>Rhizophydiales incertae sedis</taxon>
        <taxon>Polyrhizophydium</taxon>
    </lineage>
</organism>
<dbReference type="SUPFAM" id="SSF52833">
    <property type="entry name" value="Thioredoxin-like"/>
    <property type="match status" value="1"/>
</dbReference>
<dbReference type="InterPro" id="IPR036433">
    <property type="entry name" value="EF1B_G_C_sf"/>
</dbReference>
<dbReference type="Gene3D" id="1.20.1050.10">
    <property type="match status" value="1"/>
</dbReference>
<keyword evidence="2" id="KW-0813">Transport</keyword>
<evidence type="ECO:0000256" key="11">
    <source>
        <dbReference type="ARBA" id="ARBA00040174"/>
    </source>
</evidence>
<sequence>MKRLPSTFGELLDQLEVSTMSREAIEEELCLHMHSLSLALDAYRPPSAESRSLVRANKVEVDGFPVEVVPDSVDFVLSLSDELDLDEAQTAAMMQTCIRADLRLSATLRRVPVVDDAVQFNDETRALVREHYFQERLACLRVISALFRIAQDPSHNFHALAVDACKALYSGTVLTEDTAKPLYQRLLDQLLAAGRASVPSRFLSETDLALAWASQNLEEQIALADALGLVFYETTPCSAQIIETVFRAMHEFSFGADQPNRSFFAEVQHERNQLLNHLCNVVACEVFRFEAWIDFGRKRVLFDDPADMDHIPSLVTAVDKIVWASLRMPHLPSSFNATACLSWAVFQHLLLIRAPTLPSRSTRDFLAALTNSASVSDQSPHMLVQYAYTTQGVFESLLQSLNQSPYAEGSGNHKAFKSIIKGLMMAFFTTQNVASLPKRHVLVACMSKLLADDGDMCQQFWDEDYAVDERRSLLDSTRRRFPLECSDFLELMSSLIASPKTATLAFRYLCEITSFADLKRDGYEQAPDGAFSDRFVWTGGPLVGGTRSAIFAAQAGTPARSTGHNTLLLNMRYSAWHLFEALLESFLSHPGQLEDPDESGPLTGTSKSTLAILKLLSTFFSHATKDTVRALMQHMAKQPTRRNEHAGLVQPAPEERLVALLSSILDRVCLQRVPDLDLVTYCITTLRLLLGHFPTLVWRHIRSQMLLPQYSTSPWAAQQPSTSYMQRTILPLERSLGSYKATIAFLELFKNLIEDAQGTLQSQLGEDDETSGLSLLDDEVLNPEDPMDLMANTSLAYIHSIHSMRAPHSLAARQTDGHSSAAHAASAFSAGDQTSKTEVLLSIVSFLIFEIFPTHRSWRYQSIADKFCISSHILVSFNMILGNVCWANAAAAAIAAAASRSGAGAGAGVFSAPTMLAGALGGANKGMDSASVAAWSAFAAALSASTSVAATHALLTQAFLQPESVQHIAALLDIAATGNEALGFLHRQHRGSEARQLEASVRYSLKLLCYLMARRPELSLPSSALQSMLLDRTVKRAPHGTMDLVHVIGRYVFYEPDRQLSRQAIDLLTLLCEATSTPDSKSVSFVGCFGKDAQPLVASLIRIAQRPVTASSHHAALQDSVLCFATAALKSQPGLAAMLLATDSHSAHQLYRTLAAAKAGTASDASKAKAEEQSVKDRAAGKSIVHAIIDLISDWKTSVFRRPFALLSAIRLLDLLWQTAPDHRSTLGQIRQSKALWGVLRDIIFATVASVSKPPRAGGDDDGDEADMGEDSVLWGRRQQLNACLLDSMRAFALRIVALEGFFALGIAGVSDIHQATIRGILADAFASPTVFEFAFTSEPFPLGPNSVSIAQSLAEKTEPAVDLSLYCLPKSTLLVQQARLGSRYMFDTDLLARQFMALDHTIEHAGRQSSSSPASAIAARTQLLERLVRLNWEWSQADSRMLLVQSVRFAVEIVCLRLWAQIWSPAGQPPATLTADSHALRLITGLAKVLKQDQRTDAIVLRYRAVVAGMLRVLVAAWLRSKAGSYERLAPAQQQNGQEQLVAEHLNIIGMIQGVLTATSPFDLGPAGVFSSFEFHMELLLSLLLVLRSLNKLARRAGDSTESSTSNMGGGGPLPEARVVETCSPLIPFLCQGLSFVLSADLASASSVHLRVGLAVMIELLQRGELRPSLWLAAFDRFQVLPLLLNVVAKADAATLHGHWESFDIVLRTLLCLSFSLRFAERLAVAGILTAFAGSAFASHMSQGAGAGEPTPVAARMFQSWGLVLSILTQLLDALGHNQQFSQELVGVVQLFLKYLLWTFERVLTEPLTMDRLEELERASELLFSLVQMFALGIRSRAPGSPLRQHEPILIAAIQDASLRVVALFSHLFMSPFELASLSSGGAGGQPDPMAPSDDETLAQRQSFVASMRRISRNLIMILISTTSAEECLIVGSEGTTGGGIGGAGIGADGDYAMATQGHAYDGHGYGAGLAGVHQESVLGGFGVMALLPKMASLRGESSSFGTLFNLIRRTLAHIESQSVGAGGAGPGAKQPGSDASRADASGPTHQAERDVCVQVIEGSLLLILAQLLVLQEYHDDVGEIAAELVQTLDELKQLLGPALRGKPAAGRGPTDANPLLVSAESSLEFVTFLRKICERRKIYTYPNNPRVFKSLIAAKYNGVEVEEVHIQMGVDNKTPEFLEKFPLGKVPTFESTDKTYIYESNAIAHYVAASKEGSQLLGKNKKESALVQQFVSLADNEFNAAAAAWLFPILGFFPPNEVATKKAQEDVKRVLAALDKHLLTRTFLAAEYVTLADISMVTVLLNFYKLVLDPAFRAPYKNVNRWFITSINQPEFKSVLGEVALCEKMQVAEVKKEAKAEKPKAEKQQPKAEKPKAEEKPKKKEDDEEEEPSYEDEKPKGKNPLDLLPKSPMVLDEWKRVYSNNDTRPAAVEWFWKNFDAEGYSIWKLDYKYNDELTLTFMSANLIGGFFQRLEAARKYAFGSLVILGEDNNNQITGFFVFRGLDIPAEVRDAADFESYNFTKVDHNDAKVRADFEAIIAWDETIYGKKFADGKIYK</sequence>
<dbReference type="InterPro" id="IPR004046">
    <property type="entry name" value="GST_C"/>
</dbReference>
<feature type="region of interest" description="Disordered" evidence="13">
    <location>
        <begin position="2020"/>
        <end position="2046"/>
    </location>
</feature>
<protein>
    <recommendedName>
        <fullName evidence="11">Nucleoporin NUP188</fullName>
    </recommendedName>
</protein>
<feature type="domain" description="GST N-terminal" evidence="15">
    <location>
        <begin position="2136"/>
        <end position="2217"/>
    </location>
</feature>
<dbReference type="SUPFAM" id="SSF89942">
    <property type="entry name" value="eEF1-gamma domain"/>
    <property type="match status" value="1"/>
</dbReference>
<dbReference type="InterPro" id="IPR044840">
    <property type="entry name" value="Nup188"/>
</dbReference>
<dbReference type="PROSITE" id="PS50040">
    <property type="entry name" value="EF1G_C"/>
    <property type="match status" value="1"/>
</dbReference>
<evidence type="ECO:0000256" key="7">
    <source>
        <dbReference type="ARBA" id="ARBA00023010"/>
    </source>
</evidence>
<feature type="compositionally biased region" description="Basic and acidic residues" evidence="13">
    <location>
        <begin position="2355"/>
        <end position="2383"/>
    </location>
</feature>
<dbReference type="SMART" id="SM01183">
    <property type="entry name" value="EF1G"/>
    <property type="match status" value="1"/>
</dbReference>
<evidence type="ECO:0000256" key="2">
    <source>
        <dbReference type="ARBA" id="ARBA00022448"/>
    </source>
</evidence>
<comment type="similarity">
    <text evidence="10">Belongs to the Nup188 family.</text>
</comment>
<dbReference type="PROSITE" id="PS50404">
    <property type="entry name" value="GST_NTER"/>
    <property type="match status" value="1"/>
</dbReference>
<evidence type="ECO:0000259" key="14">
    <source>
        <dbReference type="PROSITE" id="PS50040"/>
    </source>
</evidence>
<keyword evidence="7" id="KW-0811">Translocation</keyword>
<dbReference type="CDD" id="cd03181">
    <property type="entry name" value="GST_C_EF1Bgamma_like"/>
    <property type="match status" value="1"/>
</dbReference>
<evidence type="ECO:0000256" key="3">
    <source>
        <dbReference type="ARBA" id="ARBA00022768"/>
    </source>
</evidence>
<dbReference type="Gene3D" id="1.25.10.70">
    <property type="match status" value="1"/>
</dbReference>
<gene>
    <name evidence="17" type="ORF">HK105_202313</name>
</gene>
<evidence type="ECO:0000313" key="17">
    <source>
        <dbReference type="EMBL" id="KAL2917900.1"/>
    </source>
</evidence>
<keyword evidence="18" id="KW-1185">Reference proteome</keyword>
<dbReference type="SFLD" id="SFLDG00358">
    <property type="entry name" value="Main_(cytGST)"/>
    <property type="match status" value="1"/>
</dbReference>
<evidence type="ECO:0000256" key="6">
    <source>
        <dbReference type="ARBA" id="ARBA00022927"/>
    </source>
</evidence>
<dbReference type="EMBL" id="JADGIZ020000008">
    <property type="protein sequence ID" value="KAL2917900.1"/>
    <property type="molecule type" value="Genomic_DNA"/>
</dbReference>
<dbReference type="Gene3D" id="3.30.70.1010">
    <property type="entry name" value="Translation elongation factor EF1B, gamma chain, conserved domain"/>
    <property type="match status" value="1"/>
</dbReference>
<comment type="subcellular location">
    <subcellularLocation>
        <location evidence="1">Nucleus</location>
        <location evidence="1">Nuclear pore complex</location>
    </subcellularLocation>
</comment>
<dbReference type="InterPro" id="IPR010987">
    <property type="entry name" value="Glutathione-S-Trfase_C-like"/>
</dbReference>
<dbReference type="InterPro" id="IPR018864">
    <property type="entry name" value="Nucleoporin_Nup188_N"/>
</dbReference>
<evidence type="ECO:0000256" key="8">
    <source>
        <dbReference type="ARBA" id="ARBA00023132"/>
    </source>
</evidence>
<keyword evidence="3 12" id="KW-0251">Elongation factor</keyword>
<comment type="caution">
    <text evidence="17">The sequence shown here is derived from an EMBL/GenBank/DDBJ whole genome shotgun (WGS) entry which is preliminary data.</text>
</comment>
<keyword evidence="9" id="KW-0539">Nucleus</keyword>
<evidence type="ECO:0000313" key="18">
    <source>
        <dbReference type="Proteomes" id="UP001527925"/>
    </source>
</evidence>
<keyword evidence="5 12" id="KW-0648">Protein biosynthesis</keyword>
<dbReference type="CDD" id="cd03044">
    <property type="entry name" value="GST_N_EF1Bgamma"/>
    <property type="match status" value="1"/>
</dbReference>
<proteinExistence type="inferred from homology"/>
<feature type="region of interest" description="Disordered" evidence="13">
    <location>
        <begin position="2355"/>
        <end position="2406"/>
    </location>
</feature>
<dbReference type="InterPro" id="IPR004045">
    <property type="entry name" value="Glutathione_S-Trfase_N"/>
</dbReference>
<evidence type="ECO:0000256" key="13">
    <source>
        <dbReference type="SAM" id="MobiDB-lite"/>
    </source>
</evidence>
<dbReference type="Pfam" id="PF10487">
    <property type="entry name" value="Nup188_N"/>
    <property type="match status" value="1"/>
</dbReference>
<name>A0ABR4NED7_9FUNG</name>
<evidence type="ECO:0000259" key="16">
    <source>
        <dbReference type="PROSITE" id="PS50405"/>
    </source>
</evidence>
<dbReference type="PROSITE" id="PS50405">
    <property type="entry name" value="GST_CTER"/>
    <property type="match status" value="1"/>
</dbReference>
<evidence type="ECO:0000256" key="10">
    <source>
        <dbReference type="ARBA" id="ARBA00038387"/>
    </source>
</evidence>
<dbReference type="InterPro" id="IPR036249">
    <property type="entry name" value="Thioredoxin-like_sf"/>
</dbReference>